<reference evidence="2 3" key="1">
    <citation type="submission" date="2017-08" db="EMBL/GenBank/DDBJ databases">
        <title>Resequencing and Reannotation of the genome of Pyrococcus furiosus type strain DSM3638.</title>
        <authorList>
            <person name="Reichelt R.M."/>
            <person name="Bunk B."/>
        </authorList>
    </citation>
    <scope>NUCLEOTIDE SEQUENCE [LARGE SCALE GENOMIC DNA]</scope>
    <source>
        <strain evidence="2 3">DSM 3638</strain>
    </source>
</reference>
<accession>A0A5C0XLL3</accession>
<dbReference type="OrthoDB" id="86179at2157"/>
<sequence length="380" mass="42916">MFLVQTKELLLIKIQREDNKPIEEVEKLKEIGTLALLLVLVFGMMVSGCVGGGNIAETASSIIESYTNTESTPKETSSEIPTETATETSEYASWSNPWDSSKPIKVGNDLYLISYIKYKYRVRTEEGGPIYEYEIEKSRGKTKIHVYGTKIDMETGKSEKVDIGEFEVYEYYGKITPISGKEMNETFEYRLWVLKNDEDVDSMFLFPSLDFFTLYASLYGGGENTVGLWIKYGDTVIELYNPGAVGEMGVTPYSEGDFNLLNKLSDIEAIYLGWVNFYTFGFWNILEERDIYTNTKGSEGILGYQYNYEINPDGKITLGGLKFRVSNIKWTYQVQGVTGQGEATIAANLPIPIESKGVFIAQGVNVFTHVKIEDIKFEKL</sequence>
<dbReference type="EMBL" id="CP023154">
    <property type="protein sequence ID" value="QEK77806.1"/>
    <property type="molecule type" value="Genomic_DNA"/>
</dbReference>
<evidence type="ECO:0000256" key="1">
    <source>
        <dbReference type="SAM" id="MobiDB-lite"/>
    </source>
</evidence>
<proteinExistence type="predicted"/>
<evidence type="ECO:0000313" key="3">
    <source>
        <dbReference type="Proteomes" id="UP000324354"/>
    </source>
</evidence>
<feature type="region of interest" description="Disordered" evidence="1">
    <location>
        <begin position="66"/>
        <end position="88"/>
    </location>
</feature>
<protein>
    <submittedName>
        <fullName evidence="2">Uncharacterized protein</fullName>
    </submittedName>
</protein>
<organism evidence="2 3">
    <name type="scientific">Pyrococcus furiosus (strain ATCC 43587 / DSM 3638 / JCM 8422 / Vc1)</name>
    <dbReference type="NCBI Taxonomy" id="186497"/>
    <lineage>
        <taxon>Archaea</taxon>
        <taxon>Methanobacteriati</taxon>
        <taxon>Methanobacteriota</taxon>
        <taxon>Thermococci</taxon>
        <taxon>Thermococcales</taxon>
        <taxon>Thermococcaceae</taxon>
        <taxon>Pyrococcus</taxon>
    </lineage>
</organism>
<dbReference type="Proteomes" id="UP000324354">
    <property type="component" value="Chromosome"/>
</dbReference>
<evidence type="ECO:0000313" key="2">
    <source>
        <dbReference type="EMBL" id="QEK77806.1"/>
    </source>
</evidence>
<name>A0A5C0XLL3_PYRFU</name>
<dbReference type="AlphaFoldDB" id="A0A5C0XLL3"/>
<gene>
    <name evidence="2" type="ORF">PFDSM3638_00280</name>
</gene>